<evidence type="ECO:0000313" key="1">
    <source>
        <dbReference type="EMBL" id="HGQ59183.1"/>
    </source>
</evidence>
<gene>
    <name evidence="1" type="ORF">ENU09_00435</name>
</gene>
<reference evidence="1" key="1">
    <citation type="journal article" date="2020" name="mSystems">
        <title>Genome- and Community-Level Interaction Insights into Carbon Utilization and Element Cycling Functions of Hydrothermarchaeota in Hydrothermal Sediment.</title>
        <authorList>
            <person name="Zhou Z."/>
            <person name="Liu Y."/>
            <person name="Xu W."/>
            <person name="Pan J."/>
            <person name="Luo Z.H."/>
            <person name="Li M."/>
        </authorList>
    </citation>
    <scope>NUCLEOTIDE SEQUENCE [LARGE SCALE GENOMIC DNA]</scope>
    <source>
        <strain evidence="1">SpSt-638</strain>
    </source>
</reference>
<sequence>MESTSTRVEHIIYAPVPYKGYTIRARSEGADIESFKNALKDWLIPFDQTIITSNFLEKLLVRCRNKAYYLRVFQAPALDELKRSGIVSHIAEIDVVLLKKIPLSQLDLAMTKFIEEYSIPIGNVEPLTITLDTIEDVESNTIRNTIPREVAQKIIELIRSDKFKIFILYRGGEKYHIAFGLARRIITEAFSGDFIVATENIKQDVLLLYDGVLIVGKRLPPWARLKGWNVINLEKHITESIKTDKIVDDILKQIYG</sequence>
<organism evidence="1">
    <name type="scientific">Staphylothermus marinus</name>
    <dbReference type="NCBI Taxonomy" id="2280"/>
    <lineage>
        <taxon>Archaea</taxon>
        <taxon>Thermoproteota</taxon>
        <taxon>Thermoprotei</taxon>
        <taxon>Desulfurococcales</taxon>
        <taxon>Desulfurococcaceae</taxon>
        <taxon>Staphylothermus</taxon>
    </lineage>
</organism>
<accession>A0A7J3KEG4</accession>
<protein>
    <submittedName>
        <fullName evidence="1">Uncharacterized protein</fullName>
    </submittedName>
</protein>
<dbReference type="EMBL" id="DTBE01000011">
    <property type="protein sequence ID" value="HGQ59183.1"/>
    <property type="molecule type" value="Genomic_DNA"/>
</dbReference>
<dbReference type="AlphaFoldDB" id="A0A7J3KEG4"/>
<proteinExistence type="predicted"/>
<name>A0A7J3KEG4_STAMA</name>
<comment type="caution">
    <text evidence="1">The sequence shown here is derived from an EMBL/GenBank/DDBJ whole genome shotgun (WGS) entry which is preliminary data.</text>
</comment>